<dbReference type="SUPFAM" id="SSF53335">
    <property type="entry name" value="S-adenosyl-L-methionine-dependent methyltransferases"/>
    <property type="match status" value="1"/>
</dbReference>
<evidence type="ECO:0000313" key="2">
    <source>
        <dbReference type="EMBL" id="KMV13788.1"/>
    </source>
</evidence>
<sequence>MFGNLYERALVGERCWIRHDDGTRQRLPVHNWLGGRRADRQFDRAVLALCHGPTIDLGCGPGRLVADLIRRGVPALGVDQSATAVELARRSGAPALRRDVFDPLPGTGRWQTVLLADGNVGLGGDPIRVLRRAADLLRRGGSCIAEFDSAPCGVKTQWVRLESSRTVGPWFRWATVGVDSAERVAGDAGLTVLDMHPVGDRMLASLAQR</sequence>
<evidence type="ECO:0000313" key="3">
    <source>
        <dbReference type="Proteomes" id="UP000037594"/>
    </source>
</evidence>
<dbReference type="Pfam" id="PF13649">
    <property type="entry name" value="Methyltransf_25"/>
    <property type="match status" value="1"/>
</dbReference>
<name>A0A0J8TWK7_9MYCO</name>
<organism evidence="2 3">
    <name type="scientific">Mycolicibacterium conceptionense</name>
    <dbReference type="NCBI Taxonomy" id="451644"/>
    <lineage>
        <taxon>Bacteria</taxon>
        <taxon>Bacillati</taxon>
        <taxon>Actinomycetota</taxon>
        <taxon>Actinomycetes</taxon>
        <taxon>Mycobacteriales</taxon>
        <taxon>Mycobacteriaceae</taxon>
        <taxon>Mycolicibacterium</taxon>
    </lineage>
</organism>
<feature type="domain" description="Methyltransferase" evidence="1">
    <location>
        <begin position="55"/>
        <end position="141"/>
    </location>
</feature>
<dbReference type="InterPro" id="IPR029063">
    <property type="entry name" value="SAM-dependent_MTases_sf"/>
</dbReference>
<dbReference type="CDD" id="cd02440">
    <property type="entry name" value="AdoMet_MTases"/>
    <property type="match status" value="1"/>
</dbReference>
<reference evidence="2 3" key="1">
    <citation type="submission" date="2015-06" db="EMBL/GenBank/DDBJ databases">
        <title>Genome sequence of Mycobacterium conceptionense strain MLE.</title>
        <authorList>
            <person name="Greninger A.L."/>
            <person name="Cunningham G."/>
            <person name="Chiu C.Y."/>
            <person name="Miller S."/>
        </authorList>
    </citation>
    <scope>NUCLEOTIDE SEQUENCE [LARGE SCALE GENOMIC DNA]</scope>
    <source>
        <strain evidence="2 3">MLE</strain>
    </source>
</reference>
<protein>
    <submittedName>
        <fullName evidence="2">Methyltransferase type 12</fullName>
    </submittedName>
</protein>
<keyword evidence="2" id="KW-0489">Methyltransferase</keyword>
<dbReference type="InterPro" id="IPR041698">
    <property type="entry name" value="Methyltransf_25"/>
</dbReference>
<evidence type="ECO:0000259" key="1">
    <source>
        <dbReference type="Pfam" id="PF13649"/>
    </source>
</evidence>
<comment type="caution">
    <text evidence="2">The sequence shown here is derived from an EMBL/GenBank/DDBJ whole genome shotgun (WGS) entry which is preliminary data.</text>
</comment>
<dbReference type="GO" id="GO:0008168">
    <property type="term" value="F:methyltransferase activity"/>
    <property type="evidence" value="ECO:0007669"/>
    <property type="project" value="UniProtKB-KW"/>
</dbReference>
<dbReference type="OrthoDB" id="4484556at2"/>
<dbReference type="RefSeq" id="WP_016343855.1">
    <property type="nucleotide sequence ID" value="NZ_LFOD01000071.1"/>
</dbReference>
<gene>
    <name evidence="2" type="ORF">ACT17_33515</name>
</gene>
<dbReference type="GO" id="GO:0032259">
    <property type="term" value="P:methylation"/>
    <property type="evidence" value="ECO:0007669"/>
    <property type="project" value="UniProtKB-KW"/>
</dbReference>
<dbReference type="PATRIC" id="fig|451644.5.peg.6892"/>
<dbReference type="EMBL" id="LFOD01000071">
    <property type="protein sequence ID" value="KMV13788.1"/>
    <property type="molecule type" value="Genomic_DNA"/>
</dbReference>
<dbReference type="AlphaFoldDB" id="A0A0J8TWK7"/>
<keyword evidence="2" id="KW-0808">Transferase</keyword>
<accession>A0A0J8TWK7</accession>
<proteinExistence type="predicted"/>
<dbReference type="Gene3D" id="3.40.50.150">
    <property type="entry name" value="Vaccinia Virus protein VP39"/>
    <property type="match status" value="1"/>
</dbReference>
<dbReference type="Proteomes" id="UP000037594">
    <property type="component" value="Unassembled WGS sequence"/>
</dbReference>